<reference evidence="1 2" key="1">
    <citation type="submission" date="2016-10" db="EMBL/GenBank/DDBJ databases">
        <authorList>
            <person name="de Groot N.N."/>
        </authorList>
    </citation>
    <scope>NUCLEOTIDE SEQUENCE [LARGE SCALE GENOMIC DNA]</scope>
    <source>
        <strain evidence="1 2">CGMCC 4.7037</strain>
    </source>
</reference>
<evidence type="ECO:0000313" key="1">
    <source>
        <dbReference type="EMBL" id="SEG88942.1"/>
    </source>
</evidence>
<organism evidence="1 2">
    <name type="scientific">Nonomuraea solani</name>
    <dbReference type="NCBI Taxonomy" id="1144553"/>
    <lineage>
        <taxon>Bacteria</taxon>
        <taxon>Bacillati</taxon>
        <taxon>Actinomycetota</taxon>
        <taxon>Actinomycetes</taxon>
        <taxon>Streptosporangiales</taxon>
        <taxon>Streptosporangiaceae</taxon>
        <taxon>Nonomuraea</taxon>
    </lineage>
</organism>
<name>A0A1H6DU76_9ACTN</name>
<dbReference type="Proteomes" id="UP000236732">
    <property type="component" value="Unassembled WGS sequence"/>
</dbReference>
<dbReference type="EMBL" id="FNVT01000006">
    <property type="protein sequence ID" value="SEG88942.1"/>
    <property type="molecule type" value="Genomic_DNA"/>
</dbReference>
<dbReference type="AlphaFoldDB" id="A0A1H6DU76"/>
<evidence type="ECO:0000313" key="2">
    <source>
        <dbReference type="Proteomes" id="UP000236732"/>
    </source>
</evidence>
<dbReference type="Pfam" id="PF19740">
    <property type="entry name" value="DUF6229"/>
    <property type="match status" value="1"/>
</dbReference>
<protein>
    <submittedName>
        <fullName evidence="1">Uncharacterized protein</fullName>
    </submittedName>
</protein>
<sequence length="91" mass="9572">MSCQVRSNGVYRPLVPATDHGAKFEKGASMTVTLERAEEIIAAWRTGDDPDSPVGPLLPGMYVESEITMTGPGGSGRCGTACSGSRTYQCC</sequence>
<keyword evidence="2" id="KW-1185">Reference proteome</keyword>
<proteinExistence type="predicted"/>
<gene>
    <name evidence="1" type="ORF">SAMN05444920_106336</name>
</gene>
<accession>A0A1H6DU76</accession>
<dbReference type="InterPro" id="IPR046197">
    <property type="entry name" value="DUF6229"/>
</dbReference>